<dbReference type="SUPFAM" id="SSF53850">
    <property type="entry name" value="Periplasmic binding protein-like II"/>
    <property type="match status" value="1"/>
</dbReference>
<comment type="caution">
    <text evidence="5">The sequence shown here is derived from an EMBL/GenBank/DDBJ whole genome shotgun (WGS) entry which is preliminary data.</text>
</comment>
<dbReference type="PANTHER" id="PTHR30632:SF14">
    <property type="entry name" value="TUNGSTATE_MOLYBDATE_CHROMATE-BINDING PROTEIN MODA"/>
    <property type="match status" value="1"/>
</dbReference>
<evidence type="ECO:0000313" key="5">
    <source>
        <dbReference type="EMBL" id="RVU31906.1"/>
    </source>
</evidence>
<dbReference type="InterPro" id="IPR050682">
    <property type="entry name" value="ModA/WtpA"/>
</dbReference>
<dbReference type="AlphaFoldDB" id="A0A437QBK6"/>
<dbReference type="NCBIfam" id="TIGR01256">
    <property type="entry name" value="modA"/>
    <property type="match status" value="1"/>
</dbReference>
<keyword evidence="2" id="KW-0479">Metal-binding</keyword>
<dbReference type="PANTHER" id="PTHR30632">
    <property type="entry name" value="MOLYBDATE-BINDING PERIPLASMIC PROTEIN"/>
    <property type="match status" value="1"/>
</dbReference>
<name>A0A437QBK6_9GAMM</name>
<dbReference type="InterPro" id="IPR005950">
    <property type="entry name" value="ModA"/>
</dbReference>
<dbReference type="OrthoDB" id="9785015at2"/>
<evidence type="ECO:0000313" key="6">
    <source>
        <dbReference type="Proteomes" id="UP000283077"/>
    </source>
</evidence>
<evidence type="ECO:0000256" key="2">
    <source>
        <dbReference type="ARBA" id="ARBA00022723"/>
    </source>
</evidence>
<gene>
    <name evidence="5" type="primary">modA</name>
    <name evidence="5" type="ORF">EOE67_19690</name>
</gene>
<sequence>MRQTLGFIMNSPWRSLALHLSFPKLLLASLLLLPAFGLVSAETPNTKNQAFTTTPLRIAAASDLRYVLDQIATQFTQQYPQLQLDIVYGSSGKLSTQIAAGAPFAVFFSADEAYVTPLLQRGVAQAPVQLIGLGQLVLWSKQHDARKIALADLKQSDIKLKHFQQQFKRIAIAEPSHAPYGDRSRELLQRLGLWQQLQPNMVTAENVAKAAQLAHSGAVDAGIFALAIALSDDYAAGYCQRLDHTLHQPLRQVMVLTSQGATRPDAQDFAAFMRSAGARQLLRSYGFIDPDFKAPAVTDDPEQPQPSTQCQQLEPADG</sequence>
<dbReference type="EMBL" id="SACS01000036">
    <property type="protein sequence ID" value="RVU31906.1"/>
    <property type="molecule type" value="Genomic_DNA"/>
</dbReference>
<dbReference type="Proteomes" id="UP000283077">
    <property type="component" value="Unassembled WGS sequence"/>
</dbReference>
<dbReference type="Pfam" id="PF13531">
    <property type="entry name" value="SBP_bac_11"/>
    <property type="match status" value="1"/>
</dbReference>
<evidence type="ECO:0000256" key="1">
    <source>
        <dbReference type="ARBA" id="ARBA00009175"/>
    </source>
</evidence>
<organism evidence="5 6">
    <name type="scientific">Rheinheimera riviphila</name>
    <dbReference type="NCBI Taxonomy" id="1834037"/>
    <lineage>
        <taxon>Bacteria</taxon>
        <taxon>Pseudomonadati</taxon>
        <taxon>Pseudomonadota</taxon>
        <taxon>Gammaproteobacteria</taxon>
        <taxon>Chromatiales</taxon>
        <taxon>Chromatiaceae</taxon>
        <taxon>Rheinheimera</taxon>
    </lineage>
</organism>
<keyword evidence="3" id="KW-0732">Signal</keyword>
<keyword evidence="6" id="KW-1185">Reference proteome</keyword>
<protein>
    <submittedName>
        <fullName evidence="5">Molybdate ABC transporter substrate-binding protein</fullName>
    </submittedName>
</protein>
<evidence type="ECO:0000256" key="3">
    <source>
        <dbReference type="ARBA" id="ARBA00022729"/>
    </source>
</evidence>
<dbReference type="GO" id="GO:0015689">
    <property type="term" value="P:molybdate ion transport"/>
    <property type="evidence" value="ECO:0007669"/>
    <property type="project" value="InterPro"/>
</dbReference>
<proteinExistence type="inferred from homology"/>
<dbReference type="CDD" id="cd13539">
    <property type="entry name" value="PBP2_AvModA"/>
    <property type="match status" value="1"/>
</dbReference>
<feature type="region of interest" description="Disordered" evidence="4">
    <location>
        <begin position="292"/>
        <end position="318"/>
    </location>
</feature>
<dbReference type="InterPro" id="IPR044084">
    <property type="entry name" value="AvModA-like_subst-bd"/>
</dbReference>
<reference evidence="5 6" key="1">
    <citation type="submission" date="2019-01" db="EMBL/GenBank/DDBJ databases">
        <authorList>
            <person name="Chen W.-M."/>
        </authorList>
    </citation>
    <scope>NUCLEOTIDE SEQUENCE [LARGE SCALE GENOMIC DNA]</scope>
    <source>
        <strain evidence="5 6">KYPC3</strain>
    </source>
</reference>
<evidence type="ECO:0000256" key="4">
    <source>
        <dbReference type="SAM" id="MobiDB-lite"/>
    </source>
</evidence>
<accession>A0A437QBK6</accession>
<dbReference type="GO" id="GO:0030973">
    <property type="term" value="F:molybdate ion binding"/>
    <property type="evidence" value="ECO:0007669"/>
    <property type="project" value="InterPro"/>
</dbReference>
<dbReference type="Gene3D" id="3.40.190.10">
    <property type="entry name" value="Periplasmic binding protein-like II"/>
    <property type="match status" value="2"/>
</dbReference>
<comment type="similarity">
    <text evidence="1">Belongs to the bacterial solute-binding protein ModA family.</text>
</comment>
<dbReference type="GO" id="GO:0046872">
    <property type="term" value="F:metal ion binding"/>
    <property type="evidence" value="ECO:0007669"/>
    <property type="project" value="UniProtKB-KW"/>
</dbReference>